<dbReference type="AlphaFoldDB" id="A0A9W9DKD2"/>
<name>A0A9W9DKD2_9AGAR</name>
<evidence type="ECO:0000313" key="2">
    <source>
        <dbReference type="EMBL" id="KAJ4473792.1"/>
    </source>
</evidence>
<keyword evidence="1" id="KW-0472">Membrane</keyword>
<protein>
    <submittedName>
        <fullName evidence="2">Uncharacterized protein</fullName>
    </submittedName>
</protein>
<keyword evidence="3" id="KW-1185">Reference proteome</keyword>
<evidence type="ECO:0000313" key="3">
    <source>
        <dbReference type="Proteomes" id="UP001150266"/>
    </source>
</evidence>
<feature type="non-terminal residue" evidence="2">
    <location>
        <position position="79"/>
    </location>
</feature>
<organism evidence="2 3">
    <name type="scientific">Lentinula aciculospora</name>
    <dbReference type="NCBI Taxonomy" id="153920"/>
    <lineage>
        <taxon>Eukaryota</taxon>
        <taxon>Fungi</taxon>
        <taxon>Dikarya</taxon>
        <taxon>Basidiomycota</taxon>
        <taxon>Agaricomycotina</taxon>
        <taxon>Agaricomycetes</taxon>
        <taxon>Agaricomycetidae</taxon>
        <taxon>Agaricales</taxon>
        <taxon>Marasmiineae</taxon>
        <taxon>Omphalotaceae</taxon>
        <taxon>Lentinula</taxon>
    </lineage>
</organism>
<sequence length="79" mass="9388">MLYLCKLSLYKALRFILLLKYVTYILLPLCNYFTKISDVKHLLIIFSHPYQIHTIPFISFPLFFTYKLTHLGMALLCDP</sequence>
<feature type="transmembrane region" description="Helical" evidence="1">
    <location>
        <begin position="54"/>
        <end position="77"/>
    </location>
</feature>
<reference evidence="2" key="1">
    <citation type="submission" date="2022-08" db="EMBL/GenBank/DDBJ databases">
        <title>A Global Phylogenomic Analysis of the Shiitake Genus Lentinula.</title>
        <authorList>
            <consortium name="DOE Joint Genome Institute"/>
            <person name="Sierra-Patev S."/>
            <person name="Min B."/>
            <person name="Naranjo-Ortiz M."/>
            <person name="Looney B."/>
            <person name="Konkel Z."/>
            <person name="Slot J.C."/>
            <person name="Sakamoto Y."/>
            <person name="Steenwyk J.L."/>
            <person name="Rokas A."/>
            <person name="Carro J."/>
            <person name="Camarero S."/>
            <person name="Ferreira P."/>
            <person name="Molpeceres G."/>
            <person name="Ruiz-Duenas F.J."/>
            <person name="Serrano A."/>
            <person name="Henrissat B."/>
            <person name="Drula E."/>
            <person name="Hughes K.W."/>
            <person name="Mata J.L."/>
            <person name="Ishikawa N.K."/>
            <person name="Vargas-Isla R."/>
            <person name="Ushijima S."/>
            <person name="Smith C.A."/>
            <person name="Ahrendt S."/>
            <person name="Andreopoulos W."/>
            <person name="He G."/>
            <person name="Labutti K."/>
            <person name="Lipzen A."/>
            <person name="Ng V."/>
            <person name="Riley R."/>
            <person name="Sandor L."/>
            <person name="Barry K."/>
            <person name="Martinez A.T."/>
            <person name="Xiao Y."/>
            <person name="Gibbons J.G."/>
            <person name="Terashima K."/>
            <person name="Grigoriev I.V."/>
            <person name="Hibbett D.S."/>
        </authorList>
    </citation>
    <scope>NUCLEOTIDE SEQUENCE</scope>
    <source>
        <strain evidence="2">JLM2183</strain>
    </source>
</reference>
<comment type="caution">
    <text evidence="2">The sequence shown here is derived from an EMBL/GenBank/DDBJ whole genome shotgun (WGS) entry which is preliminary data.</text>
</comment>
<evidence type="ECO:0000256" key="1">
    <source>
        <dbReference type="SAM" id="Phobius"/>
    </source>
</evidence>
<feature type="transmembrane region" description="Helical" evidence="1">
    <location>
        <begin position="12"/>
        <end position="34"/>
    </location>
</feature>
<dbReference type="Proteomes" id="UP001150266">
    <property type="component" value="Unassembled WGS sequence"/>
</dbReference>
<accession>A0A9W9DKD2</accession>
<gene>
    <name evidence="2" type="ORF">J3R30DRAFT_3511592</name>
</gene>
<dbReference type="EMBL" id="JAOTPV010000017">
    <property type="protein sequence ID" value="KAJ4473792.1"/>
    <property type="molecule type" value="Genomic_DNA"/>
</dbReference>
<keyword evidence="1" id="KW-1133">Transmembrane helix</keyword>
<proteinExistence type="predicted"/>
<keyword evidence="1" id="KW-0812">Transmembrane</keyword>